<feature type="coiled-coil region" evidence="1">
    <location>
        <begin position="583"/>
        <end position="610"/>
    </location>
</feature>
<dbReference type="InterPro" id="IPR030465">
    <property type="entry name" value="CEP131"/>
</dbReference>
<feature type="coiled-coil region" evidence="1">
    <location>
        <begin position="758"/>
        <end position="819"/>
    </location>
</feature>
<feature type="compositionally biased region" description="Polar residues" evidence="2">
    <location>
        <begin position="141"/>
        <end position="155"/>
    </location>
</feature>
<dbReference type="PANTHER" id="PTHR31540">
    <property type="entry name" value="CENTROSOMAL PROTEIN OF 131 KDA"/>
    <property type="match status" value="1"/>
</dbReference>
<evidence type="ECO:0000256" key="1">
    <source>
        <dbReference type="SAM" id="Coils"/>
    </source>
</evidence>
<dbReference type="PANTHER" id="PTHR31540:SF1">
    <property type="entry name" value="CENTROSOMAL PROTEIN OF 131 KDA"/>
    <property type="match status" value="1"/>
</dbReference>
<keyword evidence="4" id="KW-1185">Reference proteome</keyword>
<dbReference type="Ensembl" id="ENSONIT00000050435.1">
    <property type="protein sequence ID" value="ENSONIP00000039397.1"/>
    <property type="gene ID" value="ENSONIG00000018050.2"/>
</dbReference>
<dbReference type="GO" id="GO:0035735">
    <property type="term" value="P:intraciliary transport involved in cilium assembly"/>
    <property type="evidence" value="ECO:0007669"/>
    <property type="project" value="InterPro"/>
</dbReference>
<feature type="compositionally biased region" description="Polar residues" evidence="2">
    <location>
        <begin position="60"/>
        <end position="92"/>
    </location>
</feature>
<dbReference type="PROSITE" id="PS50096">
    <property type="entry name" value="IQ"/>
    <property type="match status" value="1"/>
</dbReference>
<proteinExistence type="predicted"/>
<accession>A0A669BV63</accession>
<keyword evidence="1" id="KW-0175">Coiled coil</keyword>
<feature type="region of interest" description="Disordered" evidence="2">
    <location>
        <begin position="360"/>
        <end position="404"/>
    </location>
</feature>
<dbReference type="Proteomes" id="UP000005207">
    <property type="component" value="Unplaced"/>
</dbReference>
<evidence type="ECO:0000313" key="4">
    <source>
        <dbReference type="Proteomes" id="UP000005207"/>
    </source>
</evidence>
<feature type="region of interest" description="Disordered" evidence="2">
    <location>
        <begin position="112"/>
        <end position="157"/>
    </location>
</feature>
<evidence type="ECO:0000256" key="2">
    <source>
        <dbReference type="SAM" id="MobiDB-lite"/>
    </source>
</evidence>
<sequence>MHTTRSPSSIPSGVSGDALDLSLSGSQLSMSKRPSSASPGKYFSRSVSVSVAGDSRGKRNTLSDTSFGSSRSIKNLRRSNSTTQVNQQANISLSEDQREDFLALFDSGSDGRKKLASLSKTSPDRTTWNILDDQPRAFPLHSSSRSTGSMDSPTSLKKREPGIALAASFTANNRSNKGAVGNSVTTILHNNYSEKPLTPKSSNQKPSFNNILKATANDEVSLESGSLTKSQKNFSTTSPASNNKSPVSAQRGSPVLLRRREVTEEEAERFIQQVNHAAVTIQRWYRRHAKRRHANQAVLKRILASKRKVSMCPCRLSQKEERRLEQQQKKDEDRKRIREEKARLARLAAIQELQQKRAHKAAADTQHAAEAEPENLRQTAVVGRKKPNNNPMSPTDVKTKNTDSNLNVVADLGELSFRAVSPALSNRRGSQCSQEILQRSVSVEDQRQGASSSRAQSKTTLNELLDTLKLLEEEPERLSEPKCYRKEKYAWIDEDGDSNSLTTDNLERHGQLSHHPALPDGGALLSEAKLQSIMSFLDEMEKSEQERPRSVTSGSHREAVLSEEELAGVEQASATAAELTGSMMRIKLELEEKKRTVNMLQTALAQQRELTIRHVKETERELSRNFQLQKEQYESTIQRHLTFIDQLINDKKALSERCEGVVGELKQVDQKYTKKIAQMQEQHEMVWQILGPLCEEIKKLKDLMSATEKIRREKWIDEKTKKIKEITVKGLEPEIQKLISKHKQELKKLRTLHEAELLQADDRAAQRYVRQCEELRQQLEKEKEEQCQRERELAKQRYEKQLQEEEVSLQQQRRRLYKEVADEKERSRLSARLEENSSLAGRALKEELDKTREEQERRHQVEMKALQERLDIEKQTWEENYKKKEEAWLLTRERELKEELRRERDKEIELAIWTLEEETSKDKEECERAAENRLKRVREKYEAELRELERSERTAVEKQQELRKQQMETEGELIRLQAALRQKEQETEEITQARDKLAEERRSLAEVIRQEFADRLVMTEEENRRLKVEVSEVRARMRLEVERVTREKEEELAEVHQRVKSAILKKEETVNNLRKQHEAALKRADHLEALWEQQRKQLLEK</sequence>
<feature type="region of interest" description="Disordered" evidence="2">
    <location>
        <begin position="49"/>
        <end position="92"/>
    </location>
</feature>
<dbReference type="GO" id="GO:0034451">
    <property type="term" value="C:centriolar satellite"/>
    <property type="evidence" value="ECO:0007669"/>
    <property type="project" value="TreeGrafter"/>
</dbReference>
<feature type="region of interest" description="Disordered" evidence="2">
    <location>
        <begin position="220"/>
        <end position="256"/>
    </location>
</feature>
<organism evidence="3 4">
    <name type="scientific">Oreochromis niloticus</name>
    <name type="common">Nile tilapia</name>
    <name type="synonym">Tilapia nilotica</name>
    <dbReference type="NCBI Taxonomy" id="8128"/>
    <lineage>
        <taxon>Eukaryota</taxon>
        <taxon>Metazoa</taxon>
        <taxon>Chordata</taxon>
        <taxon>Craniata</taxon>
        <taxon>Vertebrata</taxon>
        <taxon>Euteleostomi</taxon>
        <taxon>Actinopterygii</taxon>
        <taxon>Neopterygii</taxon>
        <taxon>Teleostei</taxon>
        <taxon>Neoteleostei</taxon>
        <taxon>Acanthomorphata</taxon>
        <taxon>Ovalentaria</taxon>
        <taxon>Cichlomorphae</taxon>
        <taxon>Cichliformes</taxon>
        <taxon>Cichlidae</taxon>
        <taxon>African cichlids</taxon>
        <taxon>Pseudocrenilabrinae</taxon>
        <taxon>Oreochromini</taxon>
        <taxon>Oreochromis</taxon>
    </lineage>
</organism>
<feature type="compositionally biased region" description="Polar residues" evidence="2">
    <location>
        <begin position="118"/>
        <end position="129"/>
    </location>
</feature>
<name>A0A669BV63_ORENI</name>
<reference evidence="3" key="2">
    <citation type="submission" date="2025-09" db="UniProtKB">
        <authorList>
            <consortium name="Ensembl"/>
        </authorList>
    </citation>
    <scope>IDENTIFICATION</scope>
</reference>
<protein>
    <submittedName>
        <fullName evidence="3">Centrosomal protein 131</fullName>
    </submittedName>
</protein>
<evidence type="ECO:0000313" key="3">
    <source>
        <dbReference type="Ensembl" id="ENSONIP00000039397.1"/>
    </source>
</evidence>
<dbReference type="GO" id="GO:0005929">
    <property type="term" value="C:cilium"/>
    <property type="evidence" value="ECO:0007669"/>
    <property type="project" value="GOC"/>
</dbReference>
<dbReference type="GO" id="GO:0010824">
    <property type="term" value="P:regulation of centrosome duplication"/>
    <property type="evidence" value="ECO:0007669"/>
    <property type="project" value="TreeGrafter"/>
</dbReference>
<gene>
    <name evidence="3" type="primary">CEP131</name>
    <name evidence="3" type="synonym">cep131</name>
</gene>
<feature type="region of interest" description="Disordered" evidence="2">
    <location>
        <begin position="25"/>
        <end position="44"/>
    </location>
</feature>
<feature type="compositionally biased region" description="Low complexity" evidence="2">
    <location>
        <begin position="448"/>
        <end position="459"/>
    </location>
</feature>
<feature type="coiled-coil region" evidence="1">
    <location>
        <begin position="856"/>
        <end position="1090"/>
    </location>
</feature>
<feature type="region of interest" description="Disordered" evidence="2">
    <location>
        <begin position="440"/>
        <end position="459"/>
    </location>
</feature>
<reference evidence="3" key="1">
    <citation type="submission" date="2025-08" db="UniProtKB">
        <authorList>
            <consortium name="Ensembl"/>
        </authorList>
    </citation>
    <scope>IDENTIFICATION</scope>
</reference>
<dbReference type="GeneTree" id="ENSGT00390000001758"/>
<dbReference type="AlphaFoldDB" id="A0A669BV63"/>
<feature type="compositionally biased region" description="Polar residues" evidence="2">
    <location>
        <begin position="223"/>
        <end position="251"/>
    </location>
</feature>